<evidence type="ECO:0000313" key="4">
    <source>
        <dbReference type="Proteomes" id="UP001477947"/>
    </source>
</evidence>
<dbReference type="CDD" id="cd01714">
    <property type="entry name" value="ETF_beta"/>
    <property type="match status" value="1"/>
</dbReference>
<reference evidence="3 4" key="1">
    <citation type="submission" date="2024-04" db="EMBL/GenBank/DDBJ databases">
        <title>Isolation and characterization of novel acetogenic strains of the genera Terrisporobacter and Acetoanaerobium.</title>
        <authorList>
            <person name="Boeer T."/>
            <person name="Schueler M.A."/>
            <person name="Lueschen A."/>
            <person name="Eysell L."/>
            <person name="Droege J."/>
            <person name="Heinemann M."/>
            <person name="Engelhardt L."/>
            <person name="Basen M."/>
            <person name="Daniel R."/>
        </authorList>
    </citation>
    <scope>NUCLEOTIDE SEQUENCE [LARGE SCALE GENOMIC DNA]</scope>
    <source>
        <strain evidence="3 4">ELB</strain>
    </source>
</reference>
<protein>
    <recommendedName>
        <fullName evidence="1">Electron transfer flavoprotein small subunit</fullName>
    </recommendedName>
</protein>
<dbReference type="PANTHER" id="PTHR21294:SF17">
    <property type="entry name" value="PROTEIN FIXA"/>
    <property type="match status" value="1"/>
</dbReference>
<dbReference type="SUPFAM" id="SSF52402">
    <property type="entry name" value="Adenine nucleotide alpha hydrolases-like"/>
    <property type="match status" value="1"/>
</dbReference>
<dbReference type="RefSeq" id="WP_343337927.1">
    <property type="nucleotide sequence ID" value="NZ_CP154622.1"/>
</dbReference>
<dbReference type="InterPro" id="IPR014730">
    <property type="entry name" value="ETF_a/b_N"/>
</dbReference>
<keyword evidence="3" id="KW-0560">Oxidoreductase</keyword>
<keyword evidence="4" id="KW-1185">Reference proteome</keyword>
<dbReference type="InterPro" id="IPR012255">
    <property type="entry name" value="ETF_b"/>
</dbReference>
<dbReference type="PIRSF" id="PIRSF000090">
    <property type="entry name" value="Beta-ETF"/>
    <property type="match status" value="1"/>
</dbReference>
<dbReference type="GO" id="GO:0016491">
    <property type="term" value="F:oxidoreductase activity"/>
    <property type="evidence" value="ECO:0007669"/>
    <property type="project" value="UniProtKB-KW"/>
</dbReference>
<evidence type="ECO:0000256" key="1">
    <source>
        <dbReference type="ARBA" id="ARBA00042002"/>
    </source>
</evidence>
<proteinExistence type="predicted"/>
<dbReference type="EMBL" id="CP154622">
    <property type="protein sequence ID" value="XAM42996.1"/>
    <property type="molecule type" value="Genomic_DNA"/>
</dbReference>
<dbReference type="PANTHER" id="PTHR21294">
    <property type="entry name" value="ELECTRON TRANSFER FLAVOPROTEIN BETA-SUBUNIT"/>
    <property type="match status" value="1"/>
</dbReference>
<evidence type="ECO:0000259" key="2">
    <source>
        <dbReference type="SMART" id="SM00893"/>
    </source>
</evidence>
<dbReference type="Proteomes" id="UP001477947">
    <property type="component" value="Chromosome"/>
</dbReference>
<organism evidence="3 4">
    <name type="scientific">Terrisporobacter petrolearius</name>
    <dbReference type="NCBI Taxonomy" id="1460447"/>
    <lineage>
        <taxon>Bacteria</taxon>
        <taxon>Bacillati</taxon>
        <taxon>Bacillota</taxon>
        <taxon>Clostridia</taxon>
        <taxon>Peptostreptococcales</taxon>
        <taxon>Peptostreptococcaceae</taxon>
        <taxon>Terrisporobacter</taxon>
    </lineage>
</organism>
<name>A0ABZ3FJX0_9FIRM</name>
<feature type="domain" description="Electron transfer flavoprotein alpha/beta-subunit N-terminal" evidence="2">
    <location>
        <begin position="22"/>
        <end position="217"/>
    </location>
</feature>
<accession>A0ABZ3FJX0</accession>
<dbReference type="InterPro" id="IPR033948">
    <property type="entry name" value="ETF_beta_N"/>
</dbReference>
<dbReference type="Gene3D" id="3.40.50.620">
    <property type="entry name" value="HUPs"/>
    <property type="match status" value="1"/>
</dbReference>
<sequence>MNILVCAKMVPNTTQMTIDPVTNRLVRHGINSLLNPADACALEKALKLKDTYGANVTIITMGNEDAKKIILDGMAAGADDGFLITDSLFGGSDTYSTAHILASAVKYLKEKENKEFDIILCGTKTIDGETAQTGPELAEQLGYSQVTWVTEILLVGKKIWAKQETEDYFNWLELDFPGLLTIVKSDEKLRIPNLKRKKEFESIGVKVLNLEKLKELLNVEEIGLKGSPTKVLHSYTPSSARKNHIITCDTCEEKVFSLVKCLKEEGVI</sequence>
<gene>
    <name evidence="3" type="primary">carD_3</name>
    <name evidence="3" type="ORF">TPELB_33110</name>
</gene>
<evidence type="ECO:0000313" key="3">
    <source>
        <dbReference type="EMBL" id="XAM42996.1"/>
    </source>
</evidence>
<dbReference type="Pfam" id="PF01012">
    <property type="entry name" value="ETF"/>
    <property type="match status" value="1"/>
</dbReference>
<dbReference type="SMART" id="SM00893">
    <property type="entry name" value="ETF"/>
    <property type="match status" value="1"/>
</dbReference>
<dbReference type="InterPro" id="IPR014729">
    <property type="entry name" value="Rossmann-like_a/b/a_fold"/>
</dbReference>